<keyword evidence="2" id="KW-1185">Reference proteome</keyword>
<organism evidence="1 2">
    <name type="scientific">Mycena metata</name>
    <dbReference type="NCBI Taxonomy" id="1033252"/>
    <lineage>
        <taxon>Eukaryota</taxon>
        <taxon>Fungi</taxon>
        <taxon>Dikarya</taxon>
        <taxon>Basidiomycota</taxon>
        <taxon>Agaricomycotina</taxon>
        <taxon>Agaricomycetes</taxon>
        <taxon>Agaricomycetidae</taxon>
        <taxon>Agaricales</taxon>
        <taxon>Marasmiineae</taxon>
        <taxon>Mycenaceae</taxon>
        <taxon>Mycena</taxon>
    </lineage>
</organism>
<reference evidence="1" key="1">
    <citation type="submission" date="2023-03" db="EMBL/GenBank/DDBJ databases">
        <title>Massive genome expansion in bonnet fungi (Mycena s.s.) driven by repeated elements and novel gene families across ecological guilds.</title>
        <authorList>
            <consortium name="Lawrence Berkeley National Laboratory"/>
            <person name="Harder C.B."/>
            <person name="Miyauchi S."/>
            <person name="Viragh M."/>
            <person name="Kuo A."/>
            <person name="Thoen E."/>
            <person name="Andreopoulos B."/>
            <person name="Lu D."/>
            <person name="Skrede I."/>
            <person name="Drula E."/>
            <person name="Henrissat B."/>
            <person name="Morin E."/>
            <person name="Kohler A."/>
            <person name="Barry K."/>
            <person name="LaButti K."/>
            <person name="Morin E."/>
            <person name="Salamov A."/>
            <person name="Lipzen A."/>
            <person name="Mereny Z."/>
            <person name="Hegedus B."/>
            <person name="Baldrian P."/>
            <person name="Stursova M."/>
            <person name="Weitz H."/>
            <person name="Taylor A."/>
            <person name="Grigoriev I.V."/>
            <person name="Nagy L.G."/>
            <person name="Martin F."/>
            <person name="Kauserud H."/>
        </authorList>
    </citation>
    <scope>NUCLEOTIDE SEQUENCE</scope>
    <source>
        <strain evidence="1">CBHHK182m</strain>
    </source>
</reference>
<comment type="caution">
    <text evidence="1">The sequence shown here is derived from an EMBL/GenBank/DDBJ whole genome shotgun (WGS) entry which is preliminary data.</text>
</comment>
<protein>
    <submittedName>
        <fullName evidence="1">Uncharacterized protein</fullName>
    </submittedName>
</protein>
<gene>
    <name evidence="1" type="ORF">B0H16DRAFT_1885687</name>
</gene>
<accession>A0AAD7NEI3</accession>
<name>A0AAD7NEI3_9AGAR</name>
<dbReference type="AlphaFoldDB" id="A0AAD7NEI3"/>
<evidence type="ECO:0000313" key="2">
    <source>
        <dbReference type="Proteomes" id="UP001215598"/>
    </source>
</evidence>
<sequence>MSITEAMKWVEKIPQDDEVGPEQEAWLKDNDNIIQEAISVYRAHVFPSFPEDTSTQHSGSLFSRIYIAYRHQGFTYIVSDAEHVAALHAFRNRPSAIVYLCAHAESRVADDPIVISVPALWHPDVFSGTSHPAERTLHQVRVFDDVPAALHDAAAFPTFTDVEKANEDRGMGMVRYTLHGWQKQNMYMSRDGWCAMQHYFTEHYDLKEVLDSEGNVLSSEHGVDPSAARL</sequence>
<evidence type="ECO:0000313" key="1">
    <source>
        <dbReference type="EMBL" id="KAJ7756960.1"/>
    </source>
</evidence>
<dbReference type="EMBL" id="JARKIB010000045">
    <property type="protein sequence ID" value="KAJ7756960.1"/>
    <property type="molecule type" value="Genomic_DNA"/>
</dbReference>
<dbReference type="Proteomes" id="UP001215598">
    <property type="component" value="Unassembled WGS sequence"/>
</dbReference>
<proteinExistence type="predicted"/>